<evidence type="ECO:0000259" key="1">
    <source>
        <dbReference type="Pfam" id="PF02589"/>
    </source>
</evidence>
<dbReference type="InterPro" id="IPR009501">
    <property type="entry name" value="UCP020269"/>
</dbReference>
<dbReference type="EMBL" id="LIZS01000092">
    <property type="protein sequence ID" value="KPJ51866.1"/>
    <property type="molecule type" value="Genomic_DNA"/>
</dbReference>
<protein>
    <submittedName>
        <fullName evidence="2">Lactate utilization protein B/C</fullName>
    </submittedName>
</protein>
<dbReference type="STRING" id="1703770.AMJ39_09150"/>
<dbReference type="Proteomes" id="UP000052008">
    <property type="component" value="Unassembled WGS sequence"/>
</dbReference>
<dbReference type="InterPro" id="IPR003741">
    <property type="entry name" value="LUD_dom"/>
</dbReference>
<comment type="caution">
    <text evidence="2">The sequence shown here is derived from an EMBL/GenBank/DDBJ whole genome shotgun (WGS) entry which is preliminary data.</text>
</comment>
<name>A0A0S7WNZ8_UNCT6</name>
<gene>
    <name evidence="2" type="ORF">AMJ39_09150</name>
</gene>
<dbReference type="PIRSF" id="PIRSF020269">
    <property type="entry name" value="DUF1121"/>
    <property type="match status" value="1"/>
</dbReference>
<dbReference type="AlphaFoldDB" id="A0A0S7WNZ8"/>
<proteinExistence type="predicted"/>
<dbReference type="PATRIC" id="fig|1703770.3.peg.1146"/>
<sequence>MPDFTSSIEDYWQLRLGNCREALEANNFEVFEARDAAEAREIVFETILPVTGARTISWGDSETLYATGLLQALKAHPDLEVLETFDTEAPRDEIIERRRQALLVDLFITGTNALTETGKLVNLDMMGNRVAAIAFGPKNVVILVGRNKTVLDEEEGRHRIMNYAAPVNARRCGKNTPCAEEGYCTDCDSPERICNTWVITEKSFPKGRIKVVLINEELGV</sequence>
<evidence type="ECO:0000313" key="2">
    <source>
        <dbReference type="EMBL" id="KPJ51866.1"/>
    </source>
</evidence>
<dbReference type="PANTHER" id="PTHR36179">
    <property type="entry name" value="LUD_DOM DOMAIN-CONTAINING PROTEIN"/>
    <property type="match status" value="1"/>
</dbReference>
<accession>A0A0S7WNZ8</accession>
<reference evidence="2 3" key="1">
    <citation type="journal article" date="2015" name="Microbiome">
        <title>Genomic resolution of linkages in carbon, nitrogen, and sulfur cycling among widespread estuary sediment bacteria.</title>
        <authorList>
            <person name="Baker B.J."/>
            <person name="Lazar C.S."/>
            <person name="Teske A.P."/>
            <person name="Dick G.J."/>
        </authorList>
    </citation>
    <scope>NUCLEOTIDE SEQUENCE [LARGE SCALE GENOMIC DNA]</scope>
    <source>
        <strain evidence="2">DG_24</strain>
    </source>
</reference>
<evidence type="ECO:0000313" key="3">
    <source>
        <dbReference type="Proteomes" id="UP000052008"/>
    </source>
</evidence>
<feature type="domain" description="LUD" evidence="1">
    <location>
        <begin position="20"/>
        <end position="214"/>
    </location>
</feature>
<dbReference type="PANTHER" id="PTHR36179:SF2">
    <property type="entry name" value="LUD DOMAIN-CONTAINING PROTEIN"/>
    <property type="match status" value="1"/>
</dbReference>
<organism evidence="2 3">
    <name type="scientific">candidate division TA06 bacterium DG_24</name>
    <dbReference type="NCBI Taxonomy" id="1703770"/>
    <lineage>
        <taxon>Bacteria</taxon>
        <taxon>Bacteria division TA06</taxon>
    </lineage>
</organism>
<dbReference type="Pfam" id="PF02589">
    <property type="entry name" value="LUD_dom"/>
    <property type="match status" value="1"/>
</dbReference>